<feature type="transmembrane region" description="Helical" evidence="9">
    <location>
        <begin position="122"/>
        <end position="144"/>
    </location>
</feature>
<dbReference type="NCBIfam" id="TIGR00546">
    <property type="entry name" value="lnt"/>
    <property type="match status" value="1"/>
</dbReference>
<dbReference type="Pfam" id="PF00795">
    <property type="entry name" value="CN_hydrolase"/>
    <property type="match status" value="1"/>
</dbReference>
<evidence type="ECO:0000256" key="2">
    <source>
        <dbReference type="ARBA" id="ARBA00010065"/>
    </source>
</evidence>
<feature type="transmembrane region" description="Helical" evidence="9">
    <location>
        <begin position="197"/>
        <end position="220"/>
    </location>
</feature>
<organism evidence="11 12">
    <name type="scientific">Marinobacter zhanjiangensis</name>
    <dbReference type="NCBI Taxonomy" id="578215"/>
    <lineage>
        <taxon>Bacteria</taxon>
        <taxon>Pseudomonadati</taxon>
        <taxon>Pseudomonadota</taxon>
        <taxon>Gammaproteobacteria</taxon>
        <taxon>Pseudomonadales</taxon>
        <taxon>Marinobacteraceae</taxon>
        <taxon>Marinobacter</taxon>
    </lineage>
</organism>
<dbReference type="RefSeq" id="WP_189578026.1">
    <property type="nucleotide sequence ID" value="NZ_BMXV01000009.1"/>
</dbReference>
<evidence type="ECO:0000256" key="9">
    <source>
        <dbReference type="HAMAP-Rule" id="MF_01148"/>
    </source>
</evidence>
<evidence type="ECO:0000256" key="7">
    <source>
        <dbReference type="ARBA" id="ARBA00023136"/>
    </source>
</evidence>
<dbReference type="InterPro" id="IPR045378">
    <property type="entry name" value="LNT_N"/>
</dbReference>
<evidence type="ECO:0000256" key="4">
    <source>
        <dbReference type="ARBA" id="ARBA00022679"/>
    </source>
</evidence>
<dbReference type="HAMAP" id="MF_01148">
    <property type="entry name" value="Lnt"/>
    <property type="match status" value="1"/>
</dbReference>
<sequence>MSRRASLTGWLLSLLGAAATGVMLAVPYNYAGFYPLTWVALVPLLLAAHGRGYGAHYLLGLVAGLSMYLVGTPWMVEFLQRLKDYSLAPAMGGAAAYWLLSSQLLALLMVSYRWLQRFTGHHALWAFPVLVVLFFGWFPVLFPLQLGESQSAFLPAIQGVSLTGVYGLDLMIGVSNALVAAAMLQRLGREPGLVSRGTAIAGVVGVVALMVWLGFGWWALAHWDQRAAQWPTVAVGLVQSNETPSASVPDPEPGYARAWPPEMEVSEKLVSAGAEVVLWPETRYKGYFEVDHVPGAYRRNVAALGVPLVFHDAEQQGSGEDFQEYNTALFLGADGQLSERYRKHHLVAFGETLPLSREFPWLVSWAERFLGDFFANLTPGSQRVTFPVNGVHLVPAICYESAFPGHIARSVAAAPGSPLLVVLSNNGWFGDSRQPWQHAGATILRAVENRVSLVHVINNGPSTMVSPSGRVLAATAFRERAGLLSQVPHTPAGEGFSSWFTRWPEWFSVVSLVALLLGVVVARVRRDNH</sequence>
<keyword evidence="7 9" id="KW-0472">Membrane</keyword>
<keyword evidence="8 9" id="KW-0012">Acyltransferase</keyword>
<comment type="similarity">
    <text evidence="2 9">Belongs to the CN hydrolase family. Apolipoprotein N-acyltransferase subfamily.</text>
</comment>
<feature type="transmembrane region" description="Helical" evidence="9">
    <location>
        <begin position="96"/>
        <end position="115"/>
    </location>
</feature>
<evidence type="ECO:0000313" key="11">
    <source>
        <dbReference type="EMBL" id="GGY83701.1"/>
    </source>
</evidence>
<keyword evidence="3 9" id="KW-1003">Cell membrane</keyword>
<feature type="transmembrane region" description="Helical" evidence="9">
    <location>
        <begin position="506"/>
        <end position="524"/>
    </location>
</feature>
<evidence type="ECO:0000256" key="1">
    <source>
        <dbReference type="ARBA" id="ARBA00004651"/>
    </source>
</evidence>
<dbReference type="PANTHER" id="PTHR38686:SF1">
    <property type="entry name" value="APOLIPOPROTEIN N-ACYLTRANSFERASE"/>
    <property type="match status" value="1"/>
</dbReference>
<dbReference type="InterPro" id="IPR003010">
    <property type="entry name" value="C-N_Hydrolase"/>
</dbReference>
<dbReference type="Pfam" id="PF20154">
    <property type="entry name" value="LNT_N"/>
    <property type="match status" value="1"/>
</dbReference>
<evidence type="ECO:0000256" key="3">
    <source>
        <dbReference type="ARBA" id="ARBA00022475"/>
    </source>
</evidence>
<protein>
    <recommendedName>
        <fullName evidence="9">Apolipoprotein N-acyltransferase</fullName>
        <shortName evidence="9">ALP N-acyltransferase</shortName>
        <ecNumber evidence="9">2.3.1.269</ecNumber>
    </recommendedName>
</protein>
<keyword evidence="12" id="KW-1185">Reference proteome</keyword>
<dbReference type="PANTHER" id="PTHR38686">
    <property type="entry name" value="APOLIPOPROTEIN N-ACYLTRANSFERASE"/>
    <property type="match status" value="1"/>
</dbReference>
<feature type="transmembrane region" description="Helical" evidence="9">
    <location>
        <begin position="164"/>
        <end position="185"/>
    </location>
</feature>
<keyword evidence="5 9" id="KW-0812">Transmembrane</keyword>
<comment type="pathway">
    <text evidence="9">Protein modification; lipoprotein biosynthesis (N-acyl transfer).</text>
</comment>
<comment type="subcellular location">
    <subcellularLocation>
        <location evidence="1 9">Cell membrane</location>
        <topology evidence="1 9">Multi-pass membrane protein</topology>
    </subcellularLocation>
</comment>
<evidence type="ECO:0000256" key="5">
    <source>
        <dbReference type="ARBA" id="ARBA00022692"/>
    </source>
</evidence>
<gene>
    <name evidence="9 11" type="primary">lnt</name>
    <name evidence="11" type="ORF">GCM10007071_33770</name>
</gene>
<dbReference type="PROSITE" id="PS50263">
    <property type="entry name" value="CN_HYDROLASE"/>
    <property type="match status" value="1"/>
</dbReference>
<dbReference type="EMBL" id="BMXV01000009">
    <property type="protein sequence ID" value="GGY83701.1"/>
    <property type="molecule type" value="Genomic_DNA"/>
</dbReference>
<keyword evidence="4 9" id="KW-0808">Transferase</keyword>
<dbReference type="InterPro" id="IPR004563">
    <property type="entry name" value="Apolipo_AcylTrfase"/>
</dbReference>
<dbReference type="CDD" id="cd07571">
    <property type="entry name" value="ALP_N-acyl_transferase"/>
    <property type="match status" value="1"/>
</dbReference>
<evidence type="ECO:0000256" key="6">
    <source>
        <dbReference type="ARBA" id="ARBA00022989"/>
    </source>
</evidence>
<name>A0ABQ3B806_9GAMM</name>
<dbReference type="Proteomes" id="UP000601597">
    <property type="component" value="Unassembled WGS sequence"/>
</dbReference>
<evidence type="ECO:0000313" key="12">
    <source>
        <dbReference type="Proteomes" id="UP000601597"/>
    </source>
</evidence>
<accession>A0ABQ3B806</accession>
<feature type="transmembrane region" description="Helical" evidence="9">
    <location>
        <begin position="55"/>
        <end position="76"/>
    </location>
</feature>
<dbReference type="EC" id="2.3.1.269" evidence="9"/>
<comment type="function">
    <text evidence="9">Catalyzes the phospholipid dependent N-acylation of the N-terminal cysteine of apolipoprotein, the last step in lipoprotein maturation.</text>
</comment>
<evidence type="ECO:0000259" key="10">
    <source>
        <dbReference type="PROSITE" id="PS50263"/>
    </source>
</evidence>
<proteinExistence type="inferred from homology"/>
<comment type="catalytic activity">
    <reaction evidence="9">
        <text>N-terminal S-1,2-diacyl-sn-glyceryl-L-cysteinyl-[lipoprotein] + a glycerophospholipid = N-acyl-S-1,2-diacyl-sn-glyceryl-L-cysteinyl-[lipoprotein] + a 2-acyl-sn-glycero-3-phospholipid + H(+)</text>
        <dbReference type="Rhea" id="RHEA:48228"/>
        <dbReference type="Rhea" id="RHEA-COMP:14681"/>
        <dbReference type="Rhea" id="RHEA-COMP:14684"/>
        <dbReference type="ChEBI" id="CHEBI:15378"/>
        <dbReference type="ChEBI" id="CHEBI:136912"/>
        <dbReference type="ChEBI" id="CHEBI:140656"/>
        <dbReference type="ChEBI" id="CHEBI:140657"/>
        <dbReference type="ChEBI" id="CHEBI:140660"/>
        <dbReference type="EC" id="2.3.1.269"/>
    </reaction>
</comment>
<evidence type="ECO:0000256" key="8">
    <source>
        <dbReference type="ARBA" id="ARBA00023315"/>
    </source>
</evidence>
<dbReference type="InterPro" id="IPR036526">
    <property type="entry name" value="C-N_Hydrolase_sf"/>
</dbReference>
<dbReference type="Gene3D" id="3.60.110.10">
    <property type="entry name" value="Carbon-nitrogen hydrolase"/>
    <property type="match status" value="1"/>
</dbReference>
<keyword evidence="6 9" id="KW-1133">Transmembrane helix</keyword>
<reference evidence="12" key="1">
    <citation type="journal article" date="2019" name="Int. J. Syst. Evol. Microbiol.">
        <title>The Global Catalogue of Microorganisms (GCM) 10K type strain sequencing project: providing services to taxonomists for standard genome sequencing and annotation.</title>
        <authorList>
            <consortium name="The Broad Institute Genomics Platform"/>
            <consortium name="The Broad Institute Genome Sequencing Center for Infectious Disease"/>
            <person name="Wu L."/>
            <person name="Ma J."/>
        </authorList>
    </citation>
    <scope>NUCLEOTIDE SEQUENCE [LARGE SCALE GENOMIC DNA]</scope>
    <source>
        <strain evidence="12">KCTC 22280</strain>
    </source>
</reference>
<feature type="transmembrane region" description="Helical" evidence="9">
    <location>
        <begin position="31"/>
        <end position="48"/>
    </location>
</feature>
<feature type="domain" description="CN hydrolase" evidence="10">
    <location>
        <begin position="233"/>
        <end position="489"/>
    </location>
</feature>
<comment type="caution">
    <text evidence="11">The sequence shown here is derived from an EMBL/GenBank/DDBJ whole genome shotgun (WGS) entry which is preliminary data.</text>
</comment>
<dbReference type="SUPFAM" id="SSF56317">
    <property type="entry name" value="Carbon-nitrogen hydrolase"/>
    <property type="match status" value="1"/>
</dbReference>